<comment type="caution">
    <text evidence="2">The sequence shown here is derived from an EMBL/GenBank/DDBJ whole genome shotgun (WGS) entry which is preliminary data.</text>
</comment>
<keyword evidence="1" id="KW-1133">Transmembrane helix</keyword>
<evidence type="ECO:0000313" key="3">
    <source>
        <dbReference type="Proteomes" id="UP001175271"/>
    </source>
</evidence>
<dbReference type="Proteomes" id="UP001175271">
    <property type="component" value="Unassembled WGS sequence"/>
</dbReference>
<dbReference type="AlphaFoldDB" id="A0AA39LMW2"/>
<keyword evidence="3" id="KW-1185">Reference proteome</keyword>
<dbReference type="EMBL" id="JAUCMV010000004">
    <property type="protein sequence ID" value="KAK0403083.1"/>
    <property type="molecule type" value="Genomic_DNA"/>
</dbReference>
<name>A0AA39LMW2_9BILA</name>
<keyword evidence="1" id="KW-0812">Transmembrane</keyword>
<protein>
    <submittedName>
        <fullName evidence="2">Uncharacterized protein</fullName>
    </submittedName>
</protein>
<evidence type="ECO:0000256" key="1">
    <source>
        <dbReference type="SAM" id="Phobius"/>
    </source>
</evidence>
<proteinExistence type="predicted"/>
<gene>
    <name evidence="2" type="ORF">QR680_016709</name>
</gene>
<keyword evidence="1" id="KW-0472">Membrane</keyword>
<organism evidence="2 3">
    <name type="scientific">Steinernema hermaphroditum</name>
    <dbReference type="NCBI Taxonomy" id="289476"/>
    <lineage>
        <taxon>Eukaryota</taxon>
        <taxon>Metazoa</taxon>
        <taxon>Ecdysozoa</taxon>
        <taxon>Nematoda</taxon>
        <taxon>Chromadorea</taxon>
        <taxon>Rhabditida</taxon>
        <taxon>Tylenchina</taxon>
        <taxon>Panagrolaimomorpha</taxon>
        <taxon>Strongyloidoidea</taxon>
        <taxon>Steinernematidae</taxon>
        <taxon>Steinernema</taxon>
    </lineage>
</organism>
<sequence length="139" mass="14915">MPGNAIRAEVVGRVAAPKPLLGASTSPLTPLAVFVFEKLLQMSRNLLSYVFLCLLVASPCWSIRGALFRSGRSPTTARLPAIAADNEERVPEGPELIALLQSDDQFPAAFGNLHPSSTRALFRRIQALYGQNGATALLN</sequence>
<evidence type="ECO:0000313" key="2">
    <source>
        <dbReference type="EMBL" id="KAK0403083.1"/>
    </source>
</evidence>
<feature type="transmembrane region" description="Helical" evidence="1">
    <location>
        <begin position="46"/>
        <end position="63"/>
    </location>
</feature>
<accession>A0AA39LMW2</accession>
<reference evidence="2" key="1">
    <citation type="submission" date="2023-06" db="EMBL/GenBank/DDBJ databases">
        <title>Genomic analysis of the entomopathogenic nematode Steinernema hermaphroditum.</title>
        <authorList>
            <person name="Schwarz E.M."/>
            <person name="Heppert J.K."/>
            <person name="Baniya A."/>
            <person name="Schwartz H.T."/>
            <person name="Tan C.-H."/>
            <person name="Antoshechkin I."/>
            <person name="Sternberg P.W."/>
            <person name="Goodrich-Blair H."/>
            <person name="Dillman A.R."/>
        </authorList>
    </citation>
    <scope>NUCLEOTIDE SEQUENCE</scope>
    <source>
        <strain evidence="2">PS9179</strain>
        <tissue evidence="2">Whole animal</tissue>
    </source>
</reference>